<dbReference type="EMBL" id="CP041742">
    <property type="protein sequence ID" value="QDQ73656.1"/>
    <property type="molecule type" value="Genomic_DNA"/>
</dbReference>
<keyword evidence="1" id="KW-0677">Repeat</keyword>
<name>A0A516V547_9GAMM</name>
<feature type="region of interest" description="Disordered" evidence="4">
    <location>
        <begin position="434"/>
        <end position="564"/>
    </location>
</feature>
<dbReference type="SUPFAM" id="SSF53300">
    <property type="entry name" value="vWA-like"/>
    <property type="match status" value="1"/>
</dbReference>
<keyword evidence="5" id="KW-0472">Membrane</keyword>
<evidence type="ECO:0000256" key="2">
    <source>
        <dbReference type="ARBA" id="ARBA00022803"/>
    </source>
</evidence>
<dbReference type="PANTHER" id="PTHR22550:SF14">
    <property type="entry name" value="VWFA DOMAIN-CONTAINING PROTEIN"/>
    <property type="match status" value="1"/>
</dbReference>
<dbReference type="InterPro" id="IPR002035">
    <property type="entry name" value="VWF_A"/>
</dbReference>
<dbReference type="InterPro" id="IPR036465">
    <property type="entry name" value="vWFA_dom_sf"/>
</dbReference>
<keyword evidence="2 3" id="KW-0802">TPR repeat</keyword>
<protein>
    <submittedName>
        <fullName evidence="7">VWA domain-containing protein</fullName>
    </submittedName>
</protein>
<dbReference type="PANTHER" id="PTHR22550">
    <property type="entry name" value="SPORE GERMINATION PROTEIN"/>
    <property type="match status" value="1"/>
</dbReference>
<feature type="compositionally biased region" description="Low complexity" evidence="4">
    <location>
        <begin position="440"/>
        <end position="507"/>
    </location>
</feature>
<evidence type="ECO:0000313" key="7">
    <source>
        <dbReference type="EMBL" id="QDQ73656.1"/>
    </source>
</evidence>
<reference evidence="7 8" key="1">
    <citation type="submission" date="2019-07" db="EMBL/GenBank/DDBJ databases">
        <title>Lysobacter weifangensis sp. nov., isolated from bensulfuron-methyl contaminated farmland soil.</title>
        <authorList>
            <person name="Zhao H."/>
        </authorList>
    </citation>
    <scope>NUCLEOTIDE SEQUENCE [LARGE SCALE GENOMIC DNA]</scope>
    <source>
        <strain evidence="7 8">CC-Bw-6</strain>
    </source>
</reference>
<dbReference type="Gene3D" id="3.40.50.410">
    <property type="entry name" value="von Willebrand factor, type A domain"/>
    <property type="match status" value="1"/>
</dbReference>
<evidence type="ECO:0000256" key="3">
    <source>
        <dbReference type="PROSITE-ProRule" id="PRU00339"/>
    </source>
</evidence>
<proteinExistence type="predicted"/>
<dbReference type="AlphaFoldDB" id="A0A516V547"/>
<dbReference type="Pfam" id="PF07719">
    <property type="entry name" value="TPR_2"/>
    <property type="match status" value="1"/>
</dbReference>
<dbReference type="InterPro" id="IPR050768">
    <property type="entry name" value="UPF0353/GerABKA_families"/>
</dbReference>
<dbReference type="SUPFAM" id="SSF48452">
    <property type="entry name" value="TPR-like"/>
    <property type="match status" value="1"/>
</dbReference>
<accession>A0A516V547</accession>
<dbReference type="OrthoDB" id="9807628at2"/>
<dbReference type="InterPro" id="IPR013105">
    <property type="entry name" value="TPR_2"/>
</dbReference>
<keyword evidence="5" id="KW-1133">Transmembrane helix</keyword>
<evidence type="ECO:0000259" key="6">
    <source>
        <dbReference type="PROSITE" id="PS50234"/>
    </source>
</evidence>
<dbReference type="SMART" id="SM00028">
    <property type="entry name" value="TPR"/>
    <property type="match status" value="1"/>
</dbReference>
<dbReference type="Pfam" id="PF13519">
    <property type="entry name" value="VWA_2"/>
    <property type="match status" value="1"/>
</dbReference>
<dbReference type="InterPro" id="IPR019734">
    <property type="entry name" value="TPR_rpt"/>
</dbReference>
<evidence type="ECO:0000256" key="1">
    <source>
        <dbReference type="ARBA" id="ARBA00022737"/>
    </source>
</evidence>
<dbReference type="InterPro" id="IPR011990">
    <property type="entry name" value="TPR-like_helical_dom_sf"/>
</dbReference>
<dbReference type="RefSeq" id="WP_143879168.1">
    <property type="nucleotide sequence ID" value="NZ_BAABLZ010000001.1"/>
</dbReference>
<evidence type="ECO:0000256" key="4">
    <source>
        <dbReference type="SAM" id="MobiDB-lite"/>
    </source>
</evidence>
<sequence>MSAFMPTLQFLRPWWLLALFVLPLIVWVWRARQRKRSGWRDVVDPHLLSHLLEGEGGRDARAPWLALAVLALSILALAGPSWRQRAQPLWQTRAPLVVALDLSSPILANDLPPSRLLQARAKIAELLKERAGGQVALVAYANEAYTVAPLTDDAANVALFLDALSPDVMPVDGSHAADAISRSVSLLKQAGFTEGDILLLSNAADNDAKSEAANAARAGYRVSVLGLGTAAGAAYRRPDGSIGHSALDAGSLQALASAGNGRYAAAEAGDDDLRSLGILDPQQAGAMAAQGKKSSIGIDGGFWLLPPLLLLALLLFRRGGAFAVVLACAFALPMLPAHAADGLPSGGTLWKRTDQQAYSRMQQGAEAYRKGDYVGAAKSYGGVPDAQGQYNYGNALAKQGDYEQAIAAYDRALKLDPGMADAIANRNAVEAALKRKPPQGDRQQQQQNKQPGQQGQPNPGQDEQGDPQKQNGKPQQQRQNPNKNQQQANGNQQQPAQQQKPENPQEQQRADEAQRQRMQQALQRKAKAGQPDSQPREHPETEAERERRIASEAWLRRVPDDPGGLLRAKFRLEYERRHGQGGD</sequence>
<feature type="transmembrane region" description="Helical" evidence="5">
    <location>
        <begin position="12"/>
        <end position="30"/>
    </location>
</feature>
<evidence type="ECO:0000256" key="5">
    <source>
        <dbReference type="SAM" id="Phobius"/>
    </source>
</evidence>
<organism evidence="7 8">
    <name type="scientific">Pseudoluteimonas lycopersici</name>
    <dbReference type="NCBI Taxonomy" id="1324796"/>
    <lineage>
        <taxon>Bacteria</taxon>
        <taxon>Pseudomonadati</taxon>
        <taxon>Pseudomonadota</taxon>
        <taxon>Gammaproteobacteria</taxon>
        <taxon>Lysobacterales</taxon>
        <taxon>Lysobacteraceae</taxon>
        <taxon>Pseudoluteimonas</taxon>
    </lineage>
</organism>
<feature type="repeat" description="TPR" evidence="3">
    <location>
        <begin position="386"/>
        <end position="419"/>
    </location>
</feature>
<feature type="transmembrane region" description="Helical" evidence="5">
    <location>
        <begin position="296"/>
        <end position="316"/>
    </location>
</feature>
<gene>
    <name evidence="7" type="ORF">FNZ56_07085</name>
</gene>
<keyword evidence="8" id="KW-1185">Reference proteome</keyword>
<dbReference type="PROSITE" id="PS50234">
    <property type="entry name" value="VWFA"/>
    <property type="match status" value="1"/>
</dbReference>
<feature type="compositionally biased region" description="Basic and acidic residues" evidence="4">
    <location>
        <begin position="534"/>
        <end position="560"/>
    </location>
</feature>
<dbReference type="Gene3D" id="1.25.40.10">
    <property type="entry name" value="Tetratricopeptide repeat domain"/>
    <property type="match status" value="1"/>
</dbReference>
<feature type="domain" description="VWFA" evidence="6">
    <location>
        <begin position="95"/>
        <end position="282"/>
    </location>
</feature>
<dbReference type="SMART" id="SM00327">
    <property type="entry name" value="VWA"/>
    <property type="match status" value="1"/>
</dbReference>
<dbReference type="PROSITE" id="PS50293">
    <property type="entry name" value="TPR_REGION"/>
    <property type="match status" value="1"/>
</dbReference>
<keyword evidence="5" id="KW-0812">Transmembrane</keyword>
<dbReference type="PROSITE" id="PS50005">
    <property type="entry name" value="TPR"/>
    <property type="match status" value="1"/>
</dbReference>
<dbReference type="Proteomes" id="UP000315891">
    <property type="component" value="Chromosome"/>
</dbReference>
<evidence type="ECO:0000313" key="8">
    <source>
        <dbReference type="Proteomes" id="UP000315891"/>
    </source>
</evidence>